<feature type="region of interest" description="Disordered" evidence="1">
    <location>
        <begin position="1"/>
        <end position="92"/>
    </location>
</feature>
<dbReference type="OrthoDB" id="10549715at2759"/>
<dbReference type="EMBL" id="BGPR01177378">
    <property type="protein sequence ID" value="GBM51312.1"/>
    <property type="molecule type" value="Genomic_DNA"/>
</dbReference>
<evidence type="ECO:0000313" key="2">
    <source>
        <dbReference type="EMBL" id="GBM51312.1"/>
    </source>
</evidence>
<dbReference type="Proteomes" id="UP000499080">
    <property type="component" value="Unassembled WGS sequence"/>
</dbReference>
<evidence type="ECO:0000313" key="3">
    <source>
        <dbReference type="Proteomes" id="UP000499080"/>
    </source>
</evidence>
<gene>
    <name evidence="2" type="ORF">AVEN_269905_1</name>
</gene>
<evidence type="ECO:0000256" key="1">
    <source>
        <dbReference type="SAM" id="MobiDB-lite"/>
    </source>
</evidence>
<comment type="caution">
    <text evidence="2">The sequence shown here is derived from an EMBL/GenBank/DDBJ whole genome shotgun (WGS) entry which is preliminary data.</text>
</comment>
<name>A0A4Y2GBX8_ARAVE</name>
<accession>A0A4Y2GBX8</accession>
<reference evidence="2 3" key="1">
    <citation type="journal article" date="2019" name="Sci. Rep.">
        <title>Orb-weaving spider Araneus ventricosus genome elucidates the spidroin gene catalogue.</title>
        <authorList>
            <person name="Kono N."/>
            <person name="Nakamura H."/>
            <person name="Ohtoshi R."/>
            <person name="Moran D.A.P."/>
            <person name="Shinohara A."/>
            <person name="Yoshida Y."/>
            <person name="Fujiwara M."/>
            <person name="Mori M."/>
            <person name="Tomita M."/>
            <person name="Arakawa K."/>
        </authorList>
    </citation>
    <scope>NUCLEOTIDE SEQUENCE [LARGE SCALE GENOMIC DNA]</scope>
</reference>
<protein>
    <submittedName>
        <fullName evidence="2">Uncharacterized protein</fullName>
    </submittedName>
</protein>
<organism evidence="2 3">
    <name type="scientific">Araneus ventricosus</name>
    <name type="common">Orbweaver spider</name>
    <name type="synonym">Epeira ventricosa</name>
    <dbReference type="NCBI Taxonomy" id="182803"/>
    <lineage>
        <taxon>Eukaryota</taxon>
        <taxon>Metazoa</taxon>
        <taxon>Ecdysozoa</taxon>
        <taxon>Arthropoda</taxon>
        <taxon>Chelicerata</taxon>
        <taxon>Arachnida</taxon>
        <taxon>Araneae</taxon>
        <taxon>Araneomorphae</taxon>
        <taxon>Entelegynae</taxon>
        <taxon>Araneoidea</taxon>
        <taxon>Araneidae</taxon>
        <taxon>Araneus</taxon>
    </lineage>
</organism>
<keyword evidence="3" id="KW-1185">Reference proteome</keyword>
<feature type="compositionally biased region" description="Basic and acidic residues" evidence="1">
    <location>
        <begin position="1"/>
        <end position="10"/>
    </location>
</feature>
<sequence length="92" mass="10263">MERKEEDLAHLHTSPDSSTSEVGGLRQAKRTPPLQNRDRAFNMQFPPELWVGSSKVSEMSQEMREKQSGHNGASDNEIQMLHLSRGTGVVSS</sequence>
<dbReference type="AlphaFoldDB" id="A0A4Y2GBX8"/>
<proteinExistence type="predicted"/>